<feature type="transmembrane region" description="Helical" evidence="2">
    <location>
        <begin position="69"/>
        <end position="92"/>
    </location>
</feature>
<feature type="compositionally biased region" description="Pro residues" evidence="1">
    <location>
        <begin position="27"/>
        <end position="61"/>
    </location>
</feature>
<evidence type="ECO:0000256" key="1">
    <source>
        <dbReference type="SAM" id="MobiDB-lite"/>
    </source>
</evidence>
<evidence type="ECO:0000313" key="3">
    <source>
        <dbReference type="EMBL" id="NYI43665.1"/>
    </source>
</evidence>
<feature type="region of interest" description="Disordered" evidence="1">
    <location>
        <begin position="810"/>
        <end position="832"/>
    </location>
</feature>
<gene>
    <name evidence="3" type="ORF">BJ993_000745</name>
</gene>
<dbReference type="AlphaFoldDB" id="A0A7Z0CMB8"/>
<evidence type="ECO:0000256" key="2">
    <source>
        <dbReference type="SAM" id="Phobius"/>
    </source>
</evidence>
<keyword evidence="2" id="KW-0812">Transmembrane</keyword>
<dbReference type="EMBL" id="JACBZM010000001">
    <property type="protein sequence ID" value="NYI43665.1"/>
    <property type="molecule type" value="Genomic_DNA"/>
</dbReference>
<dbReference type="SUPFAM" id="SSF50998">
    <property type="entry name" value="Quinoprotein alcohol dehydrogenase-like"/>
    <property type="match status" value="1"/>
</dbReference>
<dbReference type="InterPro" id="IPR011047">
    <property type="entry name" value="Quinoprotein_ADH-like_sf"/>
</dbReference>
<proteinExistence type="predicted"/>
<name>A0A7Z0CMB8_9ACTN</name>
<reference evidence="3 4" key="1">
    <citation type="submission" date="2020-07" db="EMBL/GenBank/DDBJ databases">
        <title>Sequencing the genomes of 1000 actinobacteria strains.</title>
        <authorList>
            <person name="Klenk H.-P."/>
        </authorList>
    </citation>
    <scope>NUCLEOTIDE SEQUENCE [LARGE SCALE GENOMIC DNA]</scope>
    <source>
        <strain evidence="3 4">DSM 15131</strain>
    </source>
</reference>
<comment type="caution">
    <text evidence="3">The sequence shown here is derived from an EMBL/GenBank/DDBJ whole genome shotgun (WGS) entry which is preliminary data.</text>
</comment>
<dbReference type="Proteomes" id="UP000562045">
    <property type="component" value="Unassembled WGS sequence"/>
</dbReference>
<organism evidence="3 4">
    <name type="scientific">Nocardioides aromaticivorans</name>
    <dbReference type="NCBI Taxonomy" id="200618"/>
    <lineage>
        <taxon>Bacteria</taxon>
        <taxon>Bacillati</taxon>
        <taxon>Actinomycetota</taxon>
        <taxon>Actinomycetes</taxon>
        <taxon>Propionibacteriales</taxon>
        <taxon>Nocardioidaceae</taxon>
        <taxon>Nocardioides</taxon>
    </lineage>
</organism>
<evidence type="ECO:0000313" key="4">
    <source>
        <dbReference type="Proteomes" id="UP000562045"/>
    </source>
</evidence>
<feature type="compositionally biased region" description="Basic and acidic residues" evidence="1">
    <location>
        <begin position="814"/>
        <end position="832"/>
    </location>
</feature>
<sequence>MPAGFCTQCGSALPAGRRFCTTCGSPAPTPAAPTVQSPPPPPPPAPLAPPALPPPPPPPSPVGRRRRGAALLVGVGIVVLALVSGGVTVWLLNRGDEDTSAGRGDALDVLPASIGQGVSVLGEPGEVWTLDADDVVPGGRFFPLQTFDDGQDETPNLLAFGDVVVVRASGEGDSTLAGVDARSGEVDWRLDEGLGECLGTARHLYCRDAEWKGLSAVDPAAGKVTGTTDQSPQYSVHPVEEGDRLFVLAGDGDQGYTALALDPVTLAEVWSTPIPGSGDWEFESGETTGALDVGGTTVTITLNDIEGPGYVTRVDRRTGTLRGVSASGDDGGTADGDWLVDEDWEHEAVTVSRDGEVALTAPGSPWPRYSESEWGYVVDGRIGVGTALYDIASGAPAWDRDDLPDGYYQWATDGDQVVHTTSCDSYCTPTTSVLAADDGHTEWSTDGSVGSTWTRDAVLGVDTEADLLTVRDRHDGTQAWTQPLGLYDEDADDGGMGGTWWRPELTDHAVVAIGSDRLLGATDFPASAPGSGSEPGGSGDADDDTAYVTACGRPPEFVPVASETAFGGVTITYEVHATCPGGQWLNHSQLSVPFLVDGYAYAAGWFDFSDAPYWVPDDGVELSLVYPFENTQVPEPQIRQAIEEDGGSGDVVVVPCEPGPDDQPGSVPSDPSYGTDPDEPATADGAPDEATDEERDETALEALQRIAAEDESAVEALGTSWTAQLSSKKPGTADDGIVYDSYDDILALHLRHRARYPDALLVFSTDWPGSFGPSSRDYWVTLAGQSESTTAPVLRWCRSEGWGEGDCWAKRLRRSGDPDANTDRGAPDERNN</sequence>
<feature type="region of interest" description="Disordered" evidence="1">
    <location>
        <begin position="523"/>
        <end position="548"/>
    </location>
</feature>
<feature type="region of interest" description="Disordered" evidence="1">
    <location>
        <begin position="27"/>
        <end position="65"/>
    </location>
</feature>
<accession>A0A7Z0CMB8</accession>
<keyword evidence="2" id="KW-0472">Membrane</keyword>
<feature type="compositionally biased region" description="Acidic residues" evidence="1">
    <location>
        <begin position="676"/>
        <end position="696"/>
    </location>
</feature>
<dbReference type="RefSeq" id="WP_179647789.1">
    <property type="nucleotide sequence ID" value="NZ_JACBZM010000001.1"/>
</dbReference>
<feature type="region of interest" description="Disordered" evidence="1">
    <location>
        <begin position="646"/>
        <end position="697"/>
    </location>
</feature>
<protein>
    <recommendedName>
        <fullName evidence="5">PQQ-binding-like beta-propeller repeat protein</fullName>
    </recommendedName>
</protein>
<evidence type="ECO:0008006" key="5">
    <source>
        <dbReference type="Google" id="ProtNLM"/>
    </source>
</evidence>
<keyword evidence="2" id="KW-1133">Transmembrane helix</keyword>